<dbReference type="GO" id="GO:0004519">
    <property type="term" value="F:endonuclease activity"/>
    <property type="evidence" value="ECO:0007669"/>
    <property type="project" value="InterPro"/>
</dbReference>
<reference evidence="1 2" key="2">
    <citation type="submission" date="2018-01" db="EMBL/GenBank/DDBJ databases">
        <title>Genomic study of Klebsiella pneumoniae.</title>
        <authorList>
            <person name="Yang Y."/>
            <person name="Bicalho R."/>
        </authorList>
    </citation>
    <scope>NUCLEOTIDE SEQUENCE [LARGE SCALE GENOMIC DNA]</scope>
    <source>
        <strain evidence="1 2">A2</strain>
    </source>
</reference>
<evidence type="ECO:0000313" key="1">
    <source>
        <dbReference type="EMBL" id="PLM60458.1"/>
    </source>
</evidence>
<dbReference type="GO" id="GO:0110001">
    <property type="term" value="C:toxin-antitoxin complex"/>
    <property type="evidence" value="ECO:0007669"/>
    <property type="project" value="InterPro"/>
</dbReference>
<sequence>MRVVTARTITDAMTVHAQWKVGLKLWLDVFDKQSLIFESFSQLRDVWLSKSGWNVDRIPCSLLKAESKKGPLDIYVFDIHKNQCRVVVWLNPKSGTFFVKDVCSHAEYDRWWRGQTKSQRSKG</sequence>
<dbReference type="Proteomes" id="UP000234661">
    <property type="component" value="Unassembled WGS sequence"/>
</dbReference>
<accession>A0A2J4ZBX5</accession>
<name>A0A2J4ZBX5_9ENTR</name>
<protein>
    <recommendedName>
        <fullName evidence="3">Type II toxin-antitoxin system HigB family toxin</fullName>
    </recommendedName>
</protein>
<dbReference type="Pfam" id="PF09907">
    <property type="entry name" value="HigB_toxin"/>
    <property type="match status" value="1"/>
</dbReference>
<evidence type="ECO:0008006" key="3">
    <source>
        <dbReference type="Google" id="ProtNLM"/>
    </source>
</evidence>
<reference evidence="1 2" key="1">
    <citation type="submission" date="2017-11" db="EMBL/GenBank/DDBJ databases">
        <authorList>
            <person name="Han C.G."/>
        </authorList>
    </citation>
    <scope>NUCLEOTIDE SEQUENCE [LARGE SCALE GENOMIC DNA]</scope>
    <source>
        <strain evidence="1 2">A2</strain>
    </source>
</reference>
<dbReference type="GeneID" id="39485712"/>
<organism evidence="1 2">
    <name type="scientific">Klebsiella michiganensis</name>
    <dbReference type="NCBI Taxonomy" id="1134687"/>
    <lineage>
        <taxon>Bacteria</taxon>
        <taxon>Pseudomonadati</taxon>
        <taxon>Pseudomonadota</taxon>
        <taxon>Gammaproteobacteria</taxon>
        <taxon>Enterobacterales</taxon>
        <taxon>Enterobacteriaceae</taxon>
        <taxon>Klebsiella/Raoultella group</taxon>
        <taxon>Klebsiella</taxon>
    </lineage>
</organism>
<dbReference type="GO" id="GO:0003723">
    <property type="term" value="F:RNA binding"/>
    <property type="evidence" value="ECO:0007669"/>
    <property type="project" value="InterPro"/>
</dbReference>
<comment type="caution">
    <text evidence="1">The sequence shown here is derived from an EMBL/GenBank/DDBJ whole genome shotgun (WGS) entry which is preliminary data.</text>
</comment>
<dbReference type="InterPro" id="IPR018669">
    <property type="entry name" value="Toxin_HigB"/>
</dbReference>
<dbReference type="AlphaFoldDB" id="A0A2J4ZBX5"/>
<gene>
    <name evidence="1" type="ORF">CWM85_17460</name>
</gene>
<evidence type="ECO:0000313" key="2">
    <source>
        <dbReference type="Proteomes" id="UP000234661"/>
    </source>
</evidence>
<proteinExistence type="predicted"/>
<dbReference type="EMBL" id="PIET01000533">
    <property type="protein sequence ID" value="PLM60458.1"/>
    <property type="molecule type" value="Genomic_DNA"/>
</dbReference>
<dbReference type="RefSeq" id="WP_087812785.1">
    <property type="nucleotide sequence ID" value="NZ_JALLMD010000053.1"/>
</dbReference>